<evidence type="ECO:0000313" key="2">
    <source>
        <dbReference type="EMBL" id="GGL99116.1"/>
    </source>
</evidence>
<dbReference type="AlphaFoldDB" id="A0A917SV53"/>
<dbReference type="Proteomes" id="UP000649829">
    <property type="component" value="Unassembled WGS sequence"/>
</dbReference>
<dbReference type="PIRSF" id="PIRSF012641">
    <property type="entry name" value="UCP012641"/>
    <property type="match status" value="1"/>
</dbReference>
<comment type="caution">
    <text evidence="2">The sequence shown here is derived from an EMBL/GenBank/DDBJ whole genome shotgun (WGS) entry which is preliminary data.</text>
</comment>
<dbReference type="InterPro" id="IPR011201">
    <property type="entry name" value="Zinc-ribbon_6_bact"/>
</dbReference>
<gene>
    <name evidence="2" type="ORF">GCM10011534_21200</name>
</gene>
<dbReference type="Pfam" id="PF10005">
    <property type="entry name" value="Zn_ribbon_DZR_6"/>
    <property type="match status" value="1"/>
</dbReference>
<dbReference type="RefSeq" id="WP_036539848.1">
    <property type="nucleotide sequence ID" value="NZ_BMLF01000001.1"/>
</dbReference>
<dbReference type="InterPro" id="IPR031321">
    <property type="entry name" value="UCP012641"/>
</dbReference>
<organism evidence="2 3">
    <name type="scientific">Pseudooceanicola nanhaiensis</name>
    <dbReference type="NCBI Taxonomy" id="375761"/>
    <lineage>
        <taxon>Bacteria</taxon>
        <taxon>Pseudomonadati</taxon>
        <taxon>Pseudomonadota</taxon>
        <taxon>Alphaproteobacteria</taxon>
        <taxon>Rhodobacterales</taxon>
        <taxon>Paracoccaceae</taxon>
        <taxon>Pseudooceanicola</taxon>
    </lineage>
</organism>
<reference evidence="2" key="1">
    <citation type="journal article" date="2014" name="Int. J. Syst. Evol. Microbiol.">
        <title>Complete genome sequence of Corynebacterium casei LMG S-19264T (=DSM 44701T), isolated from a smear-ripened cheese.</title>
        <authorList>
            <consortium name="US DOE Joint Genome Institute (JGI-PGF)"/>
            <person name="Walter F."/>
            <person name="Albersmeier A."/>
            <person name="Kalinowski J."/>
            <person name="Ruckert C."/>
        </authorList>
    </citation>
    <scope>NUCLEOTIDE SEQUENCE</scope>
    <source>
        <strain evidence="2">CGMCC 1.6293</strain>
    </source>
</reference>
<evidence type="ECO:0000259" key="1">
    <source>
        <dbReference type="Pfam" id="PF10005"/>
    </source>
</evidence>
<keyword evidence="3" id="KW-1185">Reference proteome</keyword>
<dbReference type="EMBL" id="BMLF01000001">
    <property type="protein sequence ID" value="GGL99116.1"/>
    <property type="molecule type" value="Genomic_DNA"/>
</dbReference>
<reference evidence="2" key="2">
    <citation type="submission" date="2020-09" db="EMBL/GenBank/DDBJ databases">
        <authorList>
            <person name="Sun Q."/>
            <person name="Zhou Y."/>
        </authorList>
    </citation>
    <scope>NUCLEOTIDE SEQUENCE</scope>
    <source>
        <strain evidence="2">CGMCC 1.6293</strain>
    </source>
</reference>
<dbReference type="Pfam" id="PF15887">
    <property type="entry name" value="Peptidase_Mx"/>
    <property type="match status" value="1"/>
</dbReference>
<sequence length="349" mass="38173">MRIYTCICGAPLFIDNTHCTNCGRKSGWCEGCSSMASFDIGEGGEWLCTACGDTGLPCTNYAEHDVCNRVVTEGAGFCRLCAMNDVVPNLEVEGNRDRWARLEAAKRRLVYALDLVGLPYGDETDPPLRFAFMGDGELAGLWRTAGEERVFTGHADGLVTINIREADDDEREALRVDMGEAHRTLIGHFRHELGHYYWDVAIKGNPEAEAAFAAVFGDPEDPDYGTALERHYAEGPREGWEGLYVSAYATMHPWEDWAETFALWLAMAGVLDTAQSLGINGPFPETTEGMVRAYGRLGFALNEFSREMGLLDVVPVVITGAIEAKLDHVTRVIRGAARPAAPAGLAVKS</sequence>
<accession>A0A917SV53</accession>
<proteinExistence type="predicted"/>
<evidence type="ECO:0000313" key="3">
    <source>
        <dbReference type="Proteomes" id="UP000649829"/>
    </source>
</evidence>
<protein>
    <recommendedName>
        <fullName evidence="1">Zinc-ribbon domain-containing protein</fullName>
    </recommendedName>
</protein>
<name>A0A917SV53_9RHOB</name>
<feature type="domain" description="Zinc-ribbon" evidence="1">
    <location>
        <begin position="4"/>
        <end position="91"/>
    </location>
</feature>